<evidence type="ECO:0000256" key="1">
    <source>
        <dbReference type="ARBA" id="ARBA00043985"/>
    </source>
</evidence>
<evidence type="ECO:0000313" key="3">
    <source>
        <dbReference type="EMBL" id="SMX28035.1"/>
    </source>
</evidence>
<dbReference type="RefSeq" id="WP_099247656.1">
    <property type="nucleotide sequence ID" value="NZ_FXXP01000002.1"/>
</dbReference>
<gene>
    <name evidence="3" type="ORF">TRP8649_02147</name>
</gene>
<sequence length="225" mass="25101">MFATLKTLIAGESARQEEALRDRYSIELIDQKIREAEASLKSAKYSLASLIQRERSETRQVETLETKLQDLTERATEALAADREELATEAAQAIATMENELTLRRATLQRLETRILQLRQSVETAHRRIIDLKQGALAARAAKKEQAIQKRLNAHVAADSSFEEAEELIARVLQKDDPFEQGQILKEINDGLTQTDVADKLAAEGFGKASKSTANDVLARLKSTK</sequence>
<proteinExistence type="inferred from homology"/>
<dbReference type="EMBL" id="FXXP01000002">
    <property type="protein sequence ID" value="SMX28035.1"/>
    <property type="molecule type" value="Genomic_DNA"/>
</dbReference>
<dbReference type="Proteomes" id="UP000225972">
    <property type="component" value="Unassembled WGS sequence"/>
</dbReference>
<protein>
    <submittedName>
        <fullName evidence="3">PspA/IM30 family protein</fullName>
    </submittedName>
</protein>
<dbReference type="AlphaFoldDB" id="A0A238JC94"/>
<comment type="similarity">
    <text evidence="1">Belongs to the PspA/Vipp/IM30 family.</text>
</comment>
<dbReference type="OrthoDB" id="7999550at2"/>
<organism evidence="3 4">
    <name type="scientific">Pelagimonas phthalicica</name>
    <dbReference type="NCBI Taxonomy" id="1037362"/>
    <lineage>
        <taxon>Bacteria</taxon>
        <taxon>Pseudomonadati</taxon>
        <taxon>Pseudomonadota</taxon>
        <taxon>Alphaproteobacteria</taxon>
        <taxon>Rhodobacterales</taxon>
        <taxon>Roseobacteraceae</taxon>
        <taxon>Pelagimonas</taxon>
    </lineage>
</organism>
<evidence type="ECO:0000313" key="4">
    <source>
        <dbReference type="Proteomes" id="UP000225972"/>
    </source>
</evidence>
<accession>A0A238JC94</accession>
<dbReference type="InterPro" id="IPR007157">
    <property type="entry name" value="PspA_VIPP1"/>
</dbReference>
<feature type="coiled-coil region" evidence="2">
    <location>
        <begin position="33"/>
        <end position="128"/>
    </location>
</feature>
<keyword evidence="4" id="KW-1185">Reference proteome</keyword>
<reference evidence="4" key="1">
    <citation type="submission" date="2017-05" db="EMBL/GenBank/DDBJ databases">
        <authorList>
            <person name="Rodrigo-Torres L."/>
            <person name="Arahal R. D."/>
            <person name="Lucena T."/>
        </authorList>
    </citation>
    <scope>NUCLEOTIDE SEQUENCE [LARGE SCALE GENOMIC DNA]</scope>
    <source>
        <strain evidence="4">CECT 8649</strain>
    </source>
</reference>
<keyword evidence="2" id="KW-0175">Coiled coil</keyword>
<evidence type="ECO:0000256" key="2">
    <source>
        <dbReference type="SAM" id="Coils"/>
    </source>
</evidence>
<name>A0A238JC94_9RHOB</name>
<dbReference type="Pfam" id="PF04012">
    <property type="entry name" value="PspA_IM30"/>
    <property type="match status" value="1"/>
</dbReference>